<dbReference type="EMBL" id="SPHZ02000007">
    <property type="protein sequence ID" value="KAF0908972.1"/>
    <property type="molecule type" value="Genomic_DNA"/>
</dbReference>
<protein>
    <submittedName>
        <fullName evidence="2">Uncharacterized protein</fullName>
    </submittedName>
</protein>
<gene>
    <name evidence="2" type="ORF">E2562_030267</name>
</gene>
<evidence type="ECO:0000313" key="2">
    <source>
        <dbReference type="EMBL" id="KAF0908972.1"/>
    </source>
</evidence>
<organism evidence="2 3">
    <name type="scientific">Oryza meyeriana var. granulata</name>
    <dbReference type="NCBI Taxonomy" id="110450"/>
    <lineage>
        <taxon>Eukaryota</taxon>
        <taxon>Viridiplantae</taxon>
        <taxon>Streptophyta</taxon>
        <taxon>Embryophyta</taxon>
        <taxon>Tracheophyta</taxon>
        <taxon>Spermatophyta</taxon>
        <taxon>Magnoliopsida</taxon>
        <taxon>Liliopsida</taxon>
        <taxon>Poales</taxon>
        <taxon>Poaceae</taxon>
        <taxon>BOP clade</taxon>
        <taxon>Oryzoideae</taxon>
        <taxon>Oryzeae</taxon>
        <taxon>Oryzinae</taxon>
        <taxon>Oryza</taxon>
        <taxon>Oryza meyeriana</taxon>
    </lineage>
</organism>
<dbReference type="AlphaFoldDB" id="A0A6G1D9J1"/>
<sequence length="269" mass="30570">MKNASMMVTYDIQLIPSHGRALMKELGMEPRTYYERPVLDEINALGDFKESKTYKVIMQLEQQNGCDSIGDEIRWMARGPLDAAIRHRAFSIRGYRFRAKRYDRGKRFSPWTEPAASIDSDDLNSGRHEEQETVVLLPAGLGDELEISDTNRKNCAKKKSTHTAGTKSFARNREEMGELKQLLEGQPDLADNSQGKIAWKGDALNQILGEDKHGRNKGEMIRNENDIVQQANTYSVAHKQSRENATTVDNGLQSYRASNEPHNIEKTNW</sequence>
<reference evidence="2 3" key="1">
    <citation type="submission" date="2019-11" db="EMBL/GenBank/DDBJ databases">
        <title>Whole genome sequence of Oryza granulata.</title>
        <authorList>
            <person name="Li W."/>
        </authorList>
    </citation>
    <scope>NUCLEOTIDE SEQUENCE [LARGE SCALE GENOMIC DNA]</scope>
    <source>
        <strain evidence="3">cv. Menghai</strain>
        <tissue evidence="2">Leaf</tissue>
    </source>
</reference>
<dbReference type="Proteomes" id="UP000479710">
    <property type="component" value="Unassembled WGS sequence"/>
</dbReference>
<comment type="caution">
    <text evidence="2">The sequence shown here is derived from an EMBL/GenBank/DDBJ whole genome shotgun (WGS) entry which is preliminary data.</text>
</comment>
<proteinExistence type="predicted"/>
<dbReference type="PANTHER" id="PTHR33144">
    <property type="entry name" value="OS10G0409366 PROTEIN-RELATED"/>
    <property type="match status" value="1"/>
</dbReference>
<name>A0A6G1D9J1_9ORYZ</name>
<feature type="region of interest" description="Disordered" evidence="1">
    <location>
        <begin position="153"/>
        <end position="172"/>
    </location>
</feature>
<evidence type="ECO:0000313" key="3">
    <source>
        <dbReference type="Proteomes" id="UP000479710"/>
    </source>
</evidence>
<keyword evidence="3" id="KW-1185">Reference proteome</keyword>
<feature type="region of interest" description="Disordered" evidence="1">
    <location>
        <begin position="238"/>
        <end position="269"/>
    </location>
</feature>
<evidence type="ECO:0000256" key="1">
    <source>
        <dbReference type="SAM" id="MobiDB-lite"/>
    </source>
</evidence>
<dbReference type="OrthoDB" id="674881at2759"/>
<dbReference type="PANTHER" id="PTHR33144:SF16">
    <property type="entry name" value="OS02G0129000 PROTEIN"/>
    <property type="match status" value="1"/>
</dbReference>
<accession>A0A6G1D9J1</accession>
<feature type="compositionally biased region" description="Polar residues" evidence="1">
    <location>
        <begin position="243"/>
        <end position="261"/>
    </location>
</feature>